<dbReference type="InterPro" id="IPR027417">
    <property type="entry name" value="P-loop_NTPase"/>
</dbReference>
<dbReference type="InterPro" id="IPR004807">
    <property type="entry name" value="UvrB"/>
</dbReference>
<dbReference type="InterPro" id="IPR006935">
    <property type="entry name" value="Helicase/UvrB_N"/>
</dbReference>
<dbReference type="GO" id="GO:0016887">
    <property type="term" value="F:ATP hydrolysis activity"/>
    <property type="evidence" value="ECO:0007669"/>
    <property type="project" value="InterPro"/>
</dbReference>
<dbReference type="Proteomes" id="UP000663842">
    <property type="component" value="Unassembled WGS sequence"/>
</dbReference>
<evidence type="ECO:0000256" key="8">
    <source>
        <dbReference type="ARBA" id="ARBA00022881"/>
    </source>
</evidence>
<keyword evidence="6" id="KW-0228">DNA excision</keyword>
<dbReference type="GO" id="GO:0005737">
    <property type="term" value="C:cytoplasm"/>
    <property type="evidence" value="ECO:0007669"/>
    <property type="project" value="UniProtKB-SubCell"/>
</dbReference>
<comment type="caution">
    <text evidence="15">The sequence shown here is derived from an EMBL/GenBank/DDBJ whole genome shotgun (WGS) entry which is preliminary data.</text>
</comment>
<dbReference type="PANTHER" id="PTHR24029">
    <property type="entry name" value="UVRABC SYSTEM PROTEIN B"/>
    <property type="match status" value="1"/>
</dbReference>
<dbReference type="InterPro" id="IPR014001">
    <property type="entry name" value="Helicase_ATP-bd"/>
</dbReference>
<proteinExistence type="inferred from homology"/>
<evidence type="ECO:0000256" key="7">
    <source>
        <dbReference type="ARBA" id="ARBA00022840"/>
    </source>
</evidence>
<keyword evidence="4" id="KW-0547">Nucleotide-binding</keyword>
<dbReference type="SMART" id="SM00487">
    <property type="entry name" value="DEXDc"/>
    <property type="match status" value="1"/>
</dbReference>
<feature type="domain" description="Helicase C-terminal" evidence="14">
    <location>
        <begin position="430"/>
        <end position="592"/>
    </location>
</feature>
<dbReference type="AlphaFoldDB" id="A0A817AAJ2"/>
<organism evidence="15 17">
    <name type="scientific">Rotaria magnacalcarata</name>
    <dbReference type="NCBI Taxonomy" id="392030"/>
    <lineage>
        <taxon>Eukaryota</taxon>
        <taxon>Metazoa</taxon>
        <taxon>Spiralia</taxon>
        <taxon>Gnathifera</taxon>
        <taxon>Rotifera</taxon>
        <taxon>Eurotatoria</taxon>
        <taxon>Bdelloidea</taxon>
        <taxon>Philodinida</taxon>
        <taxon>Philodinidae</taxon>
        <taxon>Rotaria</taxon>
    </lineage>
</organism>
<dbReference type="InterPro" id="IPR036876">
    <property type="entry name" value="UVR_dom_sf"/>
</dbReference>
<dbReference type="CDD" id="cd17916">
    <property type="entry name" value="DEXHc_UvrB"/>
    <property type="match status" value="1"/>
</dbReference>
<dbReference type="PROSITE" id="PS51194">
    <property type="entry name" value="HELICASE_CTER"/>
    <property type="match status" value="1"/>
</dbReference>
<dbReference type="PROSITE" id="PS51192">
    <property type="entry name" value="HELICASE_ATP_BIND_1"/>
    <property type="match status" value="1"/>
</dbReference>
<evidence type="ECO:0000256" key="6">
    <source>
        <dbReference type="ARBA" id="ARBA00022769"/>
    </source>
</evidence>
<dbReference type="PANTHER" id="PTHR24029:SF0">
    <property type="entry name" value="UVRABC SYSTEM PROTEIN B"/>
    <property type="match status" value="1"/>
</dbReference>
<comment type="similarity">
    <text evidence="2">Belongs to the UvrB family.</text>
</comment>
<dbReference type="GO" id="GO:0004518">
    <property type="term" value="F:nuclease activity"/>
    <property type="evidence" value="ECO:0007669"/>
    <property type="project" value="UniProtKB-KW"/>
</dbReference>
<dbReference type="Pfam" id="PF12344">
    <property type="entry name" value="UvrB"/>
    <property type="match status" value="1"/>
</dbReference>
<feature type="domain" description="UVR" evidence="12">
    <location>
        <begin position="624"/>
        <end position="659"/>
    </location>
</feature>
<keyword evidence="5" id="KW-0227">DNA damage</keyword>
<dbReference type="GO" id="GO:0005524">
    <property type="term" value="F:ATP binding"/>
    <property type="evidence" value="ECO:0007669"/>
    <property type="project" value="UniProtKB-KW"/>
</dbReference>
<dbReference type="Proteomes" id="UP000663887">
    <property type="component" value="Unassembled WGS sequence"/>
</dbReference>
<dbReference type="Pfam" id="PF04851">
    <property type="entry name" value="ResIII"/>
    <property type="match status" value="1"/>
</dbReference>
<evidence type="ECO:0000259" key="12">
    <source>
        <dbReference type="PROSITE" id="PS50151"/>
    </source>
</evidence>
<evidence type="ECO:0000313" key="17">
    <source>
        <dbReference type="Proteomes" id="UP000663887"/>
    </source>
</evidence>
<dbReference type="GO" id="GO:0009380">
    <property type="term" value="C:excinuclease repair complex"/>
    <property type="evidence" value="ECO:0007669"/>
    <property type="project" value="InterPro"/>
</dbReference>
<dbReference type="InterPro" id="IPR001650">
    <property type="entry name" value="Helicase_C-like"/>
</dbReference>
<dbReference type="NCBIfam" id="NF003673">
    <property type="entry name" value="PRK05298.1"/>
    <property type="match status" value="1"/>
</dbReference>
<evidence type="ECO:0000259" key="13">
    <source>
        <dbReference type="PROSITE" id="PS51192"/>
    </source>
</evidence>
<dbReference type="GO" id="GO:0006289">
    <property type="term" value="P:nucleotide-excision repair"/>
    <property type="evidence" value="ECO:0007669"/>
    <property type="project" value="InterPro"/>
</dbReference>
<dbReference type="PROSITE" id="PS50151">
    <property type="entry name" value="UVR"/>
    <property type="match status" value="1"/>
</dbReference>
<reference evidence="15" key="1">
    <citation type="submission" date="2021-02" db="EMBL/GenBank/DDBJ databases">
        <authorList>
            <person name="Nowell W R."/>
        </authorList>
    </citation>
    <scope>NUCLEOTIDE SEQUENCE</scope>
</reference>
<evidence type="ECO:0000313" key="15">
    <source>
        <dbReference type="EMBL" id="CAF2235254.1"/>
    </source>
</evidence>
<dbReference type="EMBL" id="CAJNRG010017616">
    <property type="protein sequence ID" value="CAF2235254.1"/>
    <property type="molecule type" value="Genomic_DNA"/>
</dbReference>
<dbReference type="GO" id="GO:0003677">
    <property type="term" value="F:DNA binding"/>
    <property type="evidence" value="ECO:0007669"/>
    <property type="project" value="InterPro"/>
</dbReference>
<dbReference type="Pfam" id="PF17757">
    <property type="entry name" value="UvrB_inter"/>
    <property type="match status" value="1"/>
</dbReference>
<dbReference type="Pfam" id="PF02151">
    <property type="entry name" value="UVR"/>
    <property type="match status" value="1"/>
</dbReference>
<dbReference type="NCBIfam" id="TIGR00631">
    <property type="entry name" value="uvrb"/>
    <property type="match status" value="1"/>
</dbReference>
<evidence type="ECO:0000256" key="5">
    <source>
        <dbReference type="ARBA" id="ARBA00022763"/>
    </source>
</evidence>
<dbReference type="SUPFAM" id="SSF52540">
    <property type="entry name" value="P-loop containing nucleoside triphosphate hydrolases"/>
    <property type="match status" value="2"/>
</dbReference>
<feature type="domain" description="Helicase ATP-binding" evidence="13">
    <location>
        <begin position="25"/>
        <end position="176"/>
    </location>
</feature>
<dbReference type="SUPFAM" id="SSF46600">
    <property type="entry name" value="C-terminal UvrC-binding domain of UvrB"/>
    <property type="match status" value="1"/>
</dbReference>
<protein>
    <recommendedName>
        <fullName evidence="11">UvrABC system protein B</fullName>
    </recommendedName>
</protein>
<evidence type="ECO:0000256" key="3">
    <source>
        <dbReference type="ARBA" id="ARBA00022490"/>
    </source>
</evidence>
<accession>A0A817AAJ2</accession>
<evidence type="ECO:0000259" key="14">
    <source>
        <dbReference type="PROSITE" id="PS51194"/>
    </source>
</evidence>
<dbReference type="InterPro" id="IPR001943">
    <property type="entry name" value="UVR_dom"/>
</dbReference>
<evidence type="ECO:0000256" key="10">
    <source>
        <dbReference type="ARBA" id="ARBA00026033"/>
    </source>
</evidence>
<name>A0A817AAJ2_9BILA</name>
<gene>
    <name evidence="16" type="ORF">UXM345_LOCUS19078</name>
    <name evidence="15" type="ORF">XDN619_LOCUS34550</name>
</gene>
<dbReference type="CDD" id="cd18790">
    <property type="entry name" value="SF2_C_UvrB"/>
    <property type="match status" value="1"/>
</dbReference>
<dbReference type="InterPro" id="IPR024759">
    <property type="entry name" value="UvrB_YAD/RRR_dom"/>
</dbReference>
<evidence type="ECO:0000256" key="1">
    <source>
        <dbReference type="ARBA" id="ARBA00004496"/>
    </source>
</evidence>
<dbReference type="HAMAP" id="MF_00204">
    <property type="entry name" value="UvrB"/>
    <property type="match status" value="1"/>
</dbReference>
<dbReference type="SMART" id="SM00490">
    <property type="entry name" value="HELICc"/>
    <property type="match status" value="1"/>
</dbReference>
<evidence type="ECO:0000256" key="9">
    <source>
        <dbReference type="ARBA" id="ARBA00023204"/>
    </source>
</evidence>
<dbReference type="Gene3D" id="3.40.50.300">
    <property type="entry name" value="P-loop containing nucleotide triphosphate hydrolases"/>
    <property type="match status" value="3"/>
</dbReference>
<dbReference type="InterPro" id="IPR041471">
    <property type="entry name" value="UvrB_inter"/>
</dbReference>
<evidence type="ECO:0000256" key="11">
    <source>
        <dbReference type="ARBA" id="ARBA00029504"/>
    </source>
</evidence>
<keyword evidence="7" id="KW-0067">ATP-binding</keyword>
<dbReference type="Pfam" id="PF00271">
    <property type="entry name" value="Helicase_C"/>
    <property type="match status" value="1"/>
</dbReference>
<comment type="subunit">
    <text evidence="10">Forms a heterotetramer with UvrA during the search for lesions. Interacts with UvrC in an incision complex.</text>
</comment>
<keyword evidence="9" id="KW-0234">DNA repair</keyword>
<dbReference type="Gene3D" id="4.10.860.10">
    <property type="entry name" value="UVR domain"/>
    <property type="match status" value="1"/>
</dbReference>
<keyword evidence="8" id="KW-0267">Excision nuclease</keyword>
<evidence type="ECO:0000256" key="2">
    <source>
        <dbReference type="ARBA" id="ARBA00008533"/>
    </source>
</evidence>
<evidence type="ECO:0000313" key="16">
    <source>
        <dbReference type="EMBL" id="CAF4048732.1"/>
    </source>
</evidence>
<dbReference type="EMBL" id="CAJOBF010002663">
    <property type="protein sequence ID" value="CAF4048732.1"/>
    <property type="molecule type" value="Genomic_DNA"/>
</dbReference>
<evidence type="ECO:0000256" key="4">
    <source>
        <dbReference type="ARBA" id="ARBA00022741"/>
    </source>
</evidence>
<keyword evidence="3" id="KW-0963">Cytoplasm</keyword>
<sequence>MSLFKLHSEYKPNGDQPKAIKELLSGLSSGEKSQMLLGITGSGKTFTMANVIATSNRPSLIMVHNKTLAAQIYSELKSMFPENAVEYFVSYYDYYQPEAYIARTDTFIEKDSSINEQIDLLRHSATRSLLERRDVIVVSSVSCIYGLGSPEIYSQMTIELEVGAKYKRSELLLQIVELQYERNDIAFERGSFRIRGESIDIFPSHYSTRAWRLSFFGDELEYINEFDPLTGEKFRKLEKITLYANSHFVTNASVIKTAITKIEIELQEQLAHLKSLEKHLEYQRLNQRTQYDIEMLQSTGTCKGIENYSRFLTGREAGMPPPTLFEYLPKDALLFVDESHVMVPQIRAMYNGDRARKSSLVEYGFRLPSALDNRPLKFEEWMALRPQTVFVSATPSLFEIEQTKGVIVELVIRPTGLLDPECIVKPATNQVEDLINEIKTTIEKGFRVLVTTLTKKMAEDLSTYLQEIGYKVSYLHSAIQTLERIEILKDLRNGDIDIIVGVNLLREGLDIPECGLVAILDADKEGFLRSETSLIQTIGRAARNSEGRVLLYADKITNSINKALKETSRRRQLQEEYNKKHNITPKTITSKVHALLELEKVGNIVKNNKNSIDENIITNPKKIKSYIEELRKKMRKCASDLEFEEASKLRDQILILEEALIELT</sequence>
<comment type="subcellular location">
    <subcellularLocation>
        <location evidence="1">Cytoplasm</location>
    </subcellularLocation>
</comment>